<comment type="similarity">
    <text evidence="2">Belongs to the major facilitator superfamily. Proton-dependent oligopeptide transporter (POT/PTR) (TC 2.A.17) family.</text>
</comment>
<evidence type="ECO:0000256" key="1">
    <source>
        <dbReference type="ARBA" id="ARBA00004141"/>
    </source>
</evidence>
<dbReference type="SUPFAM" id="SSF103473">
    <property type="entry name" value="MFS general substrate transporter"/>
    <property type="match status" value="1"/>
</dbReference>
<feature type="transmembrane region" description="Helical" evidence="6">
    <location>
        <begin position="442"/>
        <end position="463"/>
    </location>
</feature>
<feature type="transmembrane region" description="Helical" evidence="6">
    <location>
        <begin position="66"/>
        <end position="85"/>
    </location>
</feature>
<feature type="transmembrane region" description="Helical" evidence="6">
    <location>
        <begin position="30"/>
        <end position="54"/>
    </location>
</feature>
<feature type="transmembrane region" description="Helical" evidence="6">
    <location>
        <begin position="328"/>
        <end position="351"/>
    </location>
</feature>
<keyword evidence="5 6" id="KW-0472">Membrane</keyword>
<evidence type="ECO:0000256" key="3">
    <source>
        <dbReference type="ARBA" id="ARBA00022692"/>
    </source>
</evidence>
<dbReference type="InterPro" id="IPR000109">
    <property type="entry name" value="POT_fam"/>
</dbReference>
<evidence type="ECO:0000256" key="4">
    <source>
        <dbReference type="ARBA" id="ARBA00022989"/>
    </source>
</evidence>
<evidence type="ECO:0000313" key="7">
    <source>
        <dbReference type="EMBL" id="CAG1846533.1"/>
    </source>
</evidence>
<dbReference type="EMBL" id="HG996471">
    <property type="protein sequence ID" value="CAG1846533.1"/>
    <property type="molecule type" value="Genomic_DNA"/>
</dbReference>
<keyword evidence="4 6" id="KW-1133">Transmembrane helix</keyword>
<evidence type="ECO:0000313" key="9">
    <source>
        <dbReference type="Proteomes" id="UP000012960"/>
    </source>
</evidence>
<dbReference type="PROSITE" id="PS01022">
    <property type="entry name" value="PTR2_1"/>
    <property type="match status" value="1"/>
</dbReference>
<feature type="transmembrane region" description="Helical" evidence="6">
    <location>
        <begin position="136"/>
        <end position="155"/>
    </location>
</feature>
<dbReference type="OrthoDB" id="8904098at2759"/>
<reference evidence="7" key="1">
    <citation type="submission" date="2021-03" db="EMBL/GenBank/DDBJ databases">
        <authorList>
            <consortium name="Genoscope - CEA"/>
            <person name="William W."/>
        </authorList>
    </citation>
    <scope>NUCLEOTIDE SEQUENCE</scope>
    <source>
        <strain evidence="7">Doubled-haploid Pahang</strain>
    </source>
</reference>
<keyword evidence="3 6" id="KW-0812">Transmembrane</keyword>
<dbReference type="KEGG" id="mus:103987925"/>
<dbReference type="Gene3D" id="1.20.1250.20">
    <property type="entry name" value="MFS general substrate transporter like domains"/>
    <property type="match status" value="1"/>
</dbReference>
<name>A0A804JHA2_MUSAM</name>
<dbReference type="PANTHER" id="PTHR11654">
    <property type="entry name" value="OLIGOPEPTIDE TRANSPORTER-RELATED"/>
    <property type="match status" value="1"/>
</dbReference>
<feature type="transmembrane region" description="Helical" evidence="6">
    <location>
        <begin position="92"/>
        <end position="116"/>
    </location>
</feature>
<evidence type="ECO:0000313" key="8">
    <source>
        <dbReference type="EnsemblPlants" id="Ma06_p17320.1"/>
    </source>
</evidence>
<gene>
    <name evidence="7" type="ORF">GSMUA_163280.1</name>
</gene>
<dbReference type="Gramene" id="Ma06_t17320.1">
    <property type="protein sequence ID" value="Ma06_p17320.1"/>
    <property type="gene ID" value="Ma06_g17320"/>
</dbReference>
<dbReference type="InParanoid" id="A0A804JHA2"/>
<evidence type="ECO:0000256" key="6">
    <source>
        <dbReference type="SAM" id="Phobius"/>
    </source>
</evidence>
<keyword evidence="9" id="KW-1185">Reference proteome</keyword>
<dbReference type="GO" id="GO:0022857">
    <property type="term" value="F:transmembrane transporter activity"/>
    <property type="evidence" value="ECO:0000318"/>
    <property type="project" value="GO_Central"/>
</dbReference>
<dbReference type="InterPro" id="IPR036259">
    <property type="entry name" value="MFS_trans_sf"/>
</dbReference>
<dbReference type="GO" id="GO:0006857">
    <property type="term" value="P:oligopeptide transport"/>
    <property type="evidence" value="ECO:0007669"/>
    <property type="project" value="InterPro"/>
</dbReference>
<dbReference type="Pfam" id="PF00854">
    <property type="entry name" value="PTR2"/>
    <property type="match status" value="1"/>
</dbReference>
<protein>
    <submittedName>
        <fullName evidence="7">(wild Malaysian banana) hypothetical protein</fullName>
    </submittedName>
</protein>
<evidence type="ECO:0000256" key="2">
    <source>
        <dbReference type="ARBA" id="ARBA00005982"/>
    </source>
</evidence>
<dbReference type="InterPro" id="IPR018456">
    <property type="entry name" value="PTR2_symporter_CS"/>
</dbReference>
<reference evidence="8" key="2">
    <citation type="submission" date="2021-05" db="UniProtKB">
        <authorList>
            <consortium name="EnsemblPlants"/>
        </authorList>
    </citation>
    <scope>IDENTIFICATION</scope>
    <source>
        <strain evidence="8">subsp. malaccensis</strain>
    </source>
</reference>
<feature type="transmembrane region" description="Helical" evidence="6">
    <location>
        <begin position="484"/>
        <end position="506"/>
    </location>
</feature>
<sequence>MRAAQSEQPRLGDPDEAQQVRTGGWITFPFILVSNLGLGLALSGATANLIVYLVEEYNVKSIDAAQIGNIVSGSTNLAPVVGAIVSDAFFGCYTVIVSSTIISLLAVVLLTLTAAVRSLQPPPCAFGSDACEAPTAGQMAFLFTAVALVAVGAGGSRFNILAMGGGQFDEVRDQVIFFNWYFIVLYVSAVVGSTVLVFVEDSVSWTLGYALCIVANAVAVVVLLLGTKYYRRPAAQGSPFTGMARVIVAAFKKWNVKVSQQNPSYYYGSGGDDDPNSDVPTQRLRFLNRAAWICHGNTRADGSIARPWSLCTVRQVEDLKAIVRVLPLWSASIFLSISIGIQLSLSVLQALTMDRSLGPHFSIPAGSMAVSSFAATTVSLFLLDRLLLPLWCRLAGRPSTPLQRIGLGQVINAAGMATSALVERRRAAVVHAHHAEGQPGWVVPMTALWLVLPLAVTGVGEALHFPSQVALYYQEFPRSLRSTATGMVAVLVAVGFYLSTAVVSLVRRATGWLPDNINGSKMENVYWLLTALTMVNFVYYLTCAMLYKYRSAPKEADGVAANEGGH</sequence>
<feature type="transmembrane region" description="Helical" evidence="6">
    <location>
        <begin position="526"/>
        <end position="547"/>
    </location>
</feature>
<evidence type="ECO:0000256" key="5">
    <source>
        <dbReference type="ARBA" id="ARBA00023136"/>
    </source>
</evidence>
<feature type="transmembrane region" description="Helical" evidence="6">
    <location>
        <begin position="205"/>
        <end position="226"/>
    </location>
</feature>
<accession>A0A804JHA2</accession>
<dbReference type="AlphaFoldDB" id="A0A804JHA2"/>
<dbReference type="GO" id="GO:0055085">
    <property type="term" value="P:transmembrane transport"/>
    <property type="evidence" value="ECO:0000318"/>
    <property type="project" value="GO_Central"/>
</dbReference>
<dbReference type="GO" id="GO:0005886">
    <property type="term" value="C:plasma membrane"/>
    <property type="evidence" value="ECO:0000318"/>
    <property type="project" value="GO_Central"/>
</dbReference>
<feature type="transmembrane region" description="Helical" evidence="6">
    <location>
        <begin position="176"/>
        <end position="199"/>
    </location>
</feature>
<organism evidence="8 9">
    <name type="scientific">Musa acuminata subsp. malaccensis</name>
    <name type="common">Wild banana</name>
    <name type="synonym">Musa malaccensis</name>
    <dbReference type="NCBI Taxonomy" id="214687"/>
    <lineage>
        <taxon>Eukaryota</taxon>
        <taxon>Viridiplantae</taxon>
        <taxon>Streptophyta</taxon>
        <taxon>Embryophyta</taxon>
        <taxon>Tracheophyta</taxon>
        <taxon>Spermatophyta</taxon>
        <taxon>Magnoliopsida</taxon>
        <taxon>Liliopsida</taxon>
        <taxon>Zingiberales</taxon>
        <taxon>Musaceae</taxon>
        <taxon>Musa</taxon>
    </lineage>
</organism>
<proteinExistence type="inferred from homology"/>
<comment type="subcellular location">
    <subcellularLocation>
        <location evidence="1">Membrane</location>
        <topology evidence="1">Multi-pass membrane protein</topology>
    </subcellularLocation>
</comment>
<dbReference type="EnsemblPlants" id="Ma06_t17320.1">
    <property type="protein sequence ID" value="Ma06_p17320.1"/>
    <property type="gene ID" value="Ma06_g17320"/>
</dbReference>
<dbReference type="OMA" id="PCATGSI"/>
<feature type="transmembrane region" description="Helical" evidence="6">
    <location>
        <begin position="363"/>
        <end position="383"/>
    </location>
</feature>
<dbReference type="Proteomes" id="UP000012960">
    <property type="component" value="Unplaced"/>
</dbReference>